<dbReference type="AlphaFoldDB" id="A0A4Y5SUC4"/>
<reference evidence="3" key="1">
    <citation type="submission" date="2019-05" db="EMBL/GenBank/DDBJ databases">
        <title>Tamlana fucoidanivorans sp. nov., isolated from the surface of algae collected from Fujian province in China.</title>
        <authorList>
            <person name="Li J."/>
        </authorList>
    </citation>
    <scope>NUCLEOTIDE SEQUENCE [LARGE SCALE GENOMIC DNA]</scope>
    <source>
        <strain evidence="3">2251</strain>
        <plasmid evidence="3">unnamed4</plasmid>
    </source>
</reference>
<gene>
    <name evidence="2" type="ORF">E4191_20530</name>
</gene>
<evidence type="ECO:0000313" key="2">
    <source>
        <dbReference type="EMBL" id="QDA36488.1"/>
    </source>
</evidence>
<proteinExistence type="predicted"/>
<dbReference type="OrthoDB" id="7651677at2"/>
<evidence type="ECO:0000313" key="3">
    <source>
        <dbReference type="Proteomes" id="UP000296374"/>
    </source>
</evidence>
<accession>A0A4Y5SUC4</accession>
<feature type="chain" id="PRO_5021334561" description="DUF4198 domain-containing protein" evidence="1">
    <location>
        <begin position="21"/>
        <end position="105"/>
    </location>
</feature>
<evidence type="ECO:0008006" key="4">
    <source>
        <dbReference type="Google" id="ProtNLM"/>
    </source>
</evidence>
<dbReference type="KEGG" id="plia:E4191_20530"/>
<geneLocation type="plasmid" evidence="2 3">
    <name>unnamed4</name>
</geneLocation>
<evidence type="ECO:0000256" key="1">
    <source>
        <dbReference type="SAM" id="SignalP"/>
    </source>
</evidence>
<feature type="signal peptide" evidence="1">
    <location>
        <begin position="1"/>
        <end position="20"/>
    </location>
</feature>
<keyword evidence="1" id="KW-0732">Signal</keyword>
<dbReference type="RefSeq" id="WP_135816596.1">
    <property type="nucleotide sequence ID" value="NZ_CP040763.1"/>
</dbReference>
<organism evidence="2 3">
    <name type="scientific">Paracoccus liaowanqingii</name>
    <dbReference type="NCBI Taxonomy" id="2560053"/>
    <lineage>
        <taxon>Bacteria</taxon>
        <taxon>Pseudomonadati</taxon>
        <taxon>Pseudomonadota</taxon>
        <taxon>Alphaproteobacteria</taxon>
        <taxon>Rhodobacterales</taxon>
        <taxon>Paracoccaceae</taxon>
        <taxon>Paracoccus</taxon>
    </lineage>
</organism>
<keyword evidence="2" id="KW-0614">Plasmid</keyword>
<dbReference type="EMBL" id="CP040763">
    <property type="protein sequence ID" value="QDA36488.1"/>
    <property type="molecule type" value="Genomic_DNA"/>
</dbReference>
<sequence>MNRVTLFAMALLVCAGPAAAHQLSVFARVEDGVVLIEAAFPDGRPVATGTLRILDATGALIIEQPVTPPYPIRFAVGDHTDGLRIEVDAGGGHDNYWLLTPQDLN</sequence>
<dbReference type="Proteomes" id="UP000296374">
    <property type="component" value="Plasmid unnamed4"/>
</dbReference>
<name>A0A4Y5SUC4_9RHOB</name>
<protein>
    <recommendedName>
        <fullName evidence="4">DUF4198 domain-containing protein</fullName>
    </recommendedName>
</protein>